<evidence type="ECO:0000256" key="1">
    <source>
        <dbReference type="SAM" id="MobiDB-lite"/>
    </source>
</evidence>
<comment type="caution">
    <text evidence="2">The sequence shown here is derived from an EMBL/GenBank/DDBJ whole genome shotgun (WGS) entry which is preliminary data.</text>
</comment>
<feature type="compositionally biased region" description="Polar residues" evidence="1">
    <location>
        <begin position="230"/>
        <end position="241"/>
    </location>
</feature>
<dbReference type="OrthoDB" id="2957622at2"/>
<accession>A0A235FE53</accession>
<sequence>MQELYYNSKKICTVTENEYSQFKLLCPYWGLSLIDKANVILGALSTFMIGVHGLSQKKFEQLSQLLQHTGVSLTENRLTPAIQHMHIVFESVHHMPISIKTDSGNTFYLNPIKPVQDTPVQSAIHKQIYLKPKKGDLYITVNAEYEENICEYISYIIIQRCIKEQFQTLSSVSSDIFYLLNQNALSLINPVFADVQKLAFSEPETQMSILPPKVEKKEEPAAIEEDQWESCDTSVHTTPQALSRRRSLQGTHPINPFRQNSGPVSPIAPFQSGAEKKNSAVIRPFHLN</sequence>
<gene>
    <name evidence="2" type="ORF">CGZ90_03795</name>
</gene>
<organism evidence="2 3">
    <name type="scientific">Fictibacillus aquaticus</name>
    <dbReference type="NCBI Taxonomy" id="2021314"/>
    <lineage>
        <taxon>Bacteria</taxon>
        <taxon>Bacillati</taxon>
        <taxon>Bacillota</taxon>
        <taxon>Bacilli</taxon>
        <taxon>Bacillales</taxon>
        <taxon>Fictibacillaceae</taxon>
        <taxon>Fictibacillus</taxon>
    </lineage>
</organism>
<dbReference type="RefSeq" id="WP_094250995.1">
    <property type="nucleotide sequence ID" value="NZ_JBHLXL010000001.1"/>
</dbReference>
<dbReference type="Proteomes" id="UP000215059">
    <property type="component" value="Unassembled WGS sequence"/>
</dbReference>
<protein>
    <submittedName>
        <fullName evidence="2">Uncharacterized protein</fullName>
    </submittedName>
</protein>
<feature type="region of interest" description="Disordered" evidence="1">
    <location>
        <begin position="214"/>
        <end position="276"/>
    </location>
</feature>
<dbReference type="AlphaFoldDB" id="A0A235FE53"/>
<reference evidence="2 3" key="1">
    <citation type="submission" date="2017-07" db="EMBL/GenBank/DDBJ databases">
        <title>Fictibacillus sp. nov. GDSW-R2A3 Genome sequencing and assembly.</title>
        <authorList>
            <person name="Mayilraj S."/>
        </authorList>
    </citation>
    <scope>NUCLEOTIDE SEQUENCE [LARGE SCALE GENOMIC DNA]</scope>
    <source>
        <strain evidence="2 3">GDSW-R2A3</strain>
    </source>
</reference>
<proteinExistence type="predicted"/>
<evidence type="ECO:0000313" key="2">
    <source>
        <dbReference type="EMBL" id="OYD59035.1"/>
    </source>
</evidence>
<evidence type="ECO:0000313" key="3">
    <source>
        <dbReference type="Proteomes" id="UP000215059"/>
    </source>
</evidence>
<keyword evidence="3" id="KW-1185">Reference proteome</keyword>
<name>A0A235FE53_9BACL</name>
<dbReference type="EMBL" id="NOII01000001">
    <property type="protein sequence ID" value="OYD59035.1"/>
    <property type="molecule type" value="Genomic_DNA"/>
</dbReference>
<feature type="compositionally biased region" description="Polar residues" evidence="1">
    <location>
        <begin position="248"/>
        <end position="263"/>
    </location>
</feature>